<dbReference type="AlphaFoldDB" id="A0A927R7K4"/>
<evidence type="ECO:0000313" key="1">
    <source>
        <dbReference type="EMBL" id="MBE1604339.1"/>
    </source>
</evidence>
<reference evidence="1" key="1">
    <citation type="submission" date="2020-10" db="EMBL/GenBank/DDBJ databases">
        <title>Sequencing the genomes of 1000 actinobacteria strains.</title>
        <authorList>
            <person name="Klenk H.-P."/>
        </authorList>
    </citation>
    <scope>NUCLEOTIDE SEQUENCE</scope>
    <source>
        <strain evidence="1">DSM 45354</strain>
    </source>
</reference>
<protein>
    <submittedName>
        <fullName evidence="1">Uncharacterized protein</fullName>
    </submittedName>
</protein>
<organism evidence="1 2">
    <name type="scientific">Actinopolymorpha pittospori</name>
    <dbReference type="NCBI Taxonomy" id="648752"/>
    <lineage>
        <taxon>Bacteria</taxon>
        <taxon>Bacillati</taxon>
        <taxon>Actinomycetota</taxon>
        <taxon>Actinomycetes</taxon>
        <taxon>Propionibacteriales</taxon>
        <taxon>Actinopolymorphaceae</taxon>
        <taxon>Actinopolymorpha</taxon>
    </lineage>
</organism>
<dbReference type="InterPro" id="IPR011008">
    <property type="entry name" value="Dimeric_a/b-barrel"/>
</dbReference>
<accession>A0A927R7K4</accession>
<dbReference type="RefSeq" id="WP_192748900.1">
    <property type="nucleotide sequence ID" value="NZ_BAABJL010000096.1"/>
</dbReference>
<proteinExistence type="predicted"/>
<dbReference type="SUPFAM" id="SSF54909">
    <property type="entry name" value="Dimeric alpha+beta barrel"/>
    <property type="match status" value="1"/>
</dbReference>
<keyword evidence="2" id="KW-1185">Reference proteome</keyword>
<dbReference type="Proteomes" id="UP000638648">
    <property type="component" value="Unassembled WGS sequence"/>
</dbReference>
<evidence type="ECO:0000313" key="2">
    <source>
        <dbReference type="Proteomes" id="UP000638648"/>
    </source>
</evidence>
<gene>
    <name evidence="1" type="ORF">HEB94_001187</name>
</gene>
<comment type="caution">
    <text evidence="1">The sequence shown here is derived from an EMBL/GenBank/DDBJ whole genome shotgun (WGS) entry which is preliminary data.</text>
</comment>
<sequence length="201" mass="22784">MFIQVVQGHVENPTALKAAVERWMEDLAPHARGWLGSTSGVASDGTVIALAMFESEAAARAGGERPEQAAWRQQTRDLFTGEVRFHNCRDVMTMSLGESFHAGFVQVLQCRVTNPDRWQAVVAQSEEVLRRERPELLGTVIAIHDDDPSWITEAVYFTSEYEARVGEQKALLSPDARRVFQDMRADLTYIDLREPWLHFPR</sequence>
<dbReference type="EMBL" id="JADBEM010000001">
    <property type="protein sequence ID" value="MBE1604339.1"/>
    <property type="molecule type" value="Genomic_DNA"/>
</dbReference>
<name>A0A927R7K4_9ACTN</name>